<dbReference type="Gene3D" id="2.30.18.10">
    <property type="entry name" value="Transcription factor IIA (TFIIA), beta-barrel domain"/>
    <property type="match status" value="1"/>
</dbReference>
<keyword evidence="4" id="KW-0804">Transcription</keyword>
<dbReference type="GO" id="GO:0005634">
    <property type="term" value="C:nucleus"/>
    <property type="evidence" value="ECO:0007669"/>
    <property type="project" value="UniProtKB-SubCell"/>
</dbReference>
<dbReference type="Gene3D" id="1.10.287.190">
    <property type="entry name" value="Transcription factor IIA gamma subunit, alpha-helical domain"/>
    <property type="match status" value="1"/>
</dbReference>
<evidence type="ECO:0000313" key="9">
    <source>
        <dbReference type="Proteomes" id="UP001633002"/>
    </source>
</evidence>
<dbReference type="AlphaFoldDB" id="A0ABD3GWP3"/>
<dbReference type="SUPFAM" id="SSF50784">
    <property type="entry name" value="Transcription factor IIA (TFIIA), beta-barrel domain"/>
    <property type="match status" value="1"/>
</dbReference>
<evidence type="ECO:0008006" key="10">
    <source>
        <dbReference type="Google" id="ProtNLM"/>
    </source>
</evidence>
<gene>
    <name evidence="8" type="ORF">R1sor_000587</name>
</gene>
<name>A0ABD3GWP3_9MARC</name>
<dbReference type="InterPro" id="IPR009088">
    <property type="entry name" value="TFIIA_b-brl"/>
</dbReference>
<dbReference type="InterPro" id="IPR003194">
    <property type="entry name" value="TFIIA_gsu"/>
</dbReference>
<evidence type="ECO:0000256" key="5">
    <source>
        <dbReference type="ARBA" id="ARBA00023242"/>
    </source>
</evidence>
<dbReference type="Pfam" id="PF02751">
    <property type="entry name" value="TFIIA_gamma_C"/>
    <property type="match status" value="1"/>
</dbReference>
<keyword evidence="5" id="KW-0539">Nucleus</keyword>
<protein>
    <recommendedName>
        <fullName evidence="10">Transcription initiation factor IIA subunit 2</fullName>
    </recommendedName>
</protein>
<keyword evidence="3" id="KW-0805">Transcription regulation</keyword>
<dbReference type="InterPro" id="IPR009083">
    <property type="entry name" value="TFIIA_a-hlx"/>
</dbReference>
<evidence type="ECO:0000313" key="8">
    <source>
        <dbReference type="EMBL" id="KAL3682565.1"/>
    </source>
</evidence>
<evidence type="ECO:0000256" key="1">
    <source>
        <dbReference type="ARBA" id="ARBA00004123"/>
    </source>
</evidence>
<feature type="domain" description="Transcription initiation factor IIA gamma subunit C-terminal" evidence="7">
    <location>
        <begin position="64"/>
        <end position="91"/>
    </location>
</feature>
<dbReference type="CDD" id="cd10014">
    <property type="entry name" value="TFIIA_gamma_C"/>
    <property type="match status" value="1"/>
</dbReference>
<evidence type="ECO:0000259" key="6">
    <source>
        <dbReference type="Pfam" id="PF02268"/>
    </source>
</evidence>
<comment type="similarity">
    <text evidence="2">Belongs to the TFIIA subunit 2 family.</text>
</comment>
<evidence type="ECO:0000256" key="2">
    <source>
        <dbReference type="ARBA" id="ARBA00007675"/>
    </source>
</evidence>
<sequence length="122" mass="13984">MEVTPKVRELYHQSVVGQALISSLDEMIYHGDISPRLAIKVLLQFDRSMQAAFRELVKTKVTYKGGLKEYNFCSDQWTFLLRNAIIKINGTCVIEAKPAIFARLSREDTSFQVVHVVKLYFA</sequence>
<comment type="subcellular location">
    <subcellularLocation>
        <location evidence="1">Nucleus</location>
    </subcellularLocation>
</comment>
<comment type="caution">
    <text evidence="8">The sequence shown here is derived from an EMBL/GenBank/DDBJ whole genome shotgun (WGS) entry which is preliminary data.</text>
</comment>
<accession>A0ABD3GWP3</accession>
<feature type="domain" description="Transcription initiation factor IIA gamma subunit N-terminal" evidence="6">
    <location>
        <begin position="9"/>
        <end position="52"/>
    </location>
</feature>
<dbReference type="EMBL" id="JBJQOH010000006">
    <property type="protein sequence ID" value="KAL3682565.1"/>
    <property type="molecule type" value="Genomic_DNA"/>
</dbReference>
<dbReference type="InterPro" id="IPR015872">
    <property type="entry name" value="TFIIA_gsu_N"/>
</dbReference>
<dbReference type="Pfam" id="PF02268">
    <property type="entry name" value="TFIIA_gamma_N"/>
    <property type="match status" value="1"/>
</dbReference>
<dbReference type="SUPFAM" id="SSF47396">
    <property type="entry name" value="Transcription factor IIA (TFIIA), alpha-helical domain"/>
    <property type="match status" value="1"/>
</dbReference>
<evidence type="ECO:0000259" key="7">
    <source>
        <dbReference type="Pfam" id="PF02751"/>
    </source>
</evidence>
<keyword evidence="9" id="KW-1185">Reference proteome</keyword>
<evidence type="ECO:0000256" key="3">
    <source>
        <dbReference type="ARBA" id="ARBA00023015"/>
    </source>
</evidence>
<reference evidence="8 9" key="1">
    <citation type="submission" date="2024-09" db="EMBL/GenBank/DDBJ databases">
        <title>Chromosome-scale assembly of Riccia sorocarpa.</title>
        <authorList>
            <person name="Paukszto L."/>
        </authorList>
    </citation>
    <scope>NUCLEOTIDE SEQUENCE [LARGE SCALE GENOMIC DNA]</scope>
    <source>
        <strain evidence="8">LP-2024</strain>
        <tissue evidence="8">Aerial parts of the thallus</tissue>
    </source>
</reference>
<proteinExistence type="inferred from homology"/>
<dbReference type="InterPro" id="IPR015871">
    <property type="entry name" value="TFIIA_gsu_C"/>
</dbReference>
<evidence type="ECO:0000256" key="4">
    <source>
        <dbReference type="ARBA" id="ARBA00023163"/>
    </source>
</evidence>
<dbReference type="PANTHER" id="PTHR10966">
    <property type="entry name" value="TRANSCRIPTION INITIATION FACTOR IIA SUBUNIT 2"/>
    <property type="match status" value="1"/>
</dbReference>
<dbReference type="Proteomes" id="UP001633002">
    <property type="component" value="Unassembled WGS sequence"/>
</dbReference>
<organism evidence="8 9">
    <name type="scientific">Riccia sorocarpa</name>
    <dbReference type="NCBI Taxonomy" id="122646"/>
    <lineage>
        <taxon>Eukaryota</taxon>
        <taxon>Viridiplantae</taxon>
        <taxon>Streptophyta</taxon>
        <taxon>Embryophyta</taxon>
        <taxon>Marchantiophyta</taxon>
        <taxon>Marchantiopsida</taxon>
        <taxon>Marchantiidae</taxon>
        <taxon>Marchantiales</taxon>
        <taxon>Ricciaceae</taxon>
        <taxon>Riccia</taxon>
    </lineage>
</organism>